<keyword evidence="3" id="KW-1185">Reference proteome</keyword>
<sequence>MSSPPLSDLPNVGELECPPDGGFETGPTQLVIDGDASDSQPSSPSLDGLPLVDEWEPQDSYLDGSDSQPSSPSLDDLPVIPSLSETTDTYDADAGSETSEEPPSPALLDLPIVGELGQSSPSLSDLPIVGKSEDGEESHTGSGAGRAVSSINELPSEADSQSPSLDDLPLVGECDSDDARTAALTEGDDSGTTTAEKLRKVQEVALALQRFPFTAFPARWAAYQHSLILDSAKGD</sequence>
<feature type="region of interest" description="Disordered" evidence="1">
    <location>
        <begin position="1"/>
        <end position="195"/>
    </location>
</feature>
<evidence type="ECO:0000313" key="2">
    <source>
        <dbReference type="EMBL" id="PIL25438.1"/>
    </source>
</evidence>
<proteinExistence type="predicted"/>
<feature type="compositionally biased region" description="Low complexity" evidence="1">
    <location>
        <begin position="62"/>
        <end position="84"/>
    </location>
</feature>
<comment type="caution">
    <text evidence="2">The sequence shown here is derived from an EMBL/GenBank/DDBJ whole genome shotgun (WGS) entry which is preliminary data.</text>
</comment>
<dbReference type="OrthoDB" id="10667544at2759"/>
<evidence type="ECO:0000256" key="1">
    <source>
        <dbReference type="SAM" id="MobiDB-lite"/>
    </source>
</evidence>
<dbReference type="EMBL" id="AYKW01000056">
    <property type="protein sequence ID" value="PIL25438.1"/>
    <property type="molecule type" value="Genomic_DNA"/>
</dbReference>
<reference evidence="2 3" key="1">
    <citation type="journal article" date="2015" name="Sci. Rep.">
        <title>Chromosome-level genome map provides insights into diverse defense mechanisms in the medicinal fungus Ganoderma sinense.</title>
        <authorList>
            <person name="Zhu Y."/>
            <person name="Xu J."/>
            <person name="Sun C."/>
            <person name="Zhou S."/>
            <person name="Xu H."/>
            <person name="Nelson D.R."/>
            <person name="Qian J."/>
            <person name="Song J."/>
            <person name="Luo H."/>
            <person name="Xiang L."/>
            <person name="Li Y."/>
            <person name="Xu Z."/>
            <person name="Ji A."/>
            <person name="Wang L."/>
            <person name="Lu S."/>
            <person name="Hayward A."/>
            <person name="Sun W."/>
            <person name="Li X."/>
            <person name="Schwartz D.C."/>
            <person name="Wang Y."/>
            <person name="Chen S."/>
        </authorList>
    </citation>
    <scope>NUCLEOTIDE SEQUENCE [LARGE SCALE GENOMIC DNA]</scope>
    <source>
        <strain evidence="2 3">ZZ0214-1</strain>
    </source>
</reference>
<dbReference type="Proteomes" id="UP000230002">
    <property type="component" value="Unassembled WGS sequence"/>
</dbReference>
<gene>
    <name evidence="2" type="ORF">GSI_13328</name>
</gene>
<name>A0A2G8RVT1_9APHY</name>
<dbReference type="AlphaFoldDB" id="A0A2G8RVT1"/>
<feature type="compositionally biased region" description="Polar residues" evidence="1">
    <location>
        <begin position="149"/>
        <end position="164"/>
    </location>
</feature>
<organism evidence="2 3">
    <name type="scientific">Ganoderma sinense ZZ0214-1</name>
    <dbReference type="NCBI Taxonomy" id="1077348"/>
    <lineage>
        <taxon>Eukaryota</taxon>
        <taxon>Fungi</taxon>
        <taxon>Dikarya</taxon>
        <taxon>Basidiomycota</taxon>
        <taxon>Agaricomycotina</taxon>
        <taxon>Agaricomycetes</taxon>
        <taxon>Polyporales</taxon>
        <taxon>Polyporaceae</taxon>
        <taxon>Ganoderma</taxon>
    </lineage>
</organism>
<accession>A0A2G8RVT1</accession>
<protein>
    <submittedName>
        <fullName evidence="2">Uncharacterized protein</fullName>
    </submittedName>
</protein>
<evidence type="ECO:0000313" key="3">
    <source>
        <dbReference type="Proteomes" id="UP000230002"/>
    </source>
</evidence>